<gene>
    <name evidence="2" type="ORF">SAMN04489797_0111</name>
</gene>
<name>A0A1H1LV09_9FLAO</name>
<keyword evidence="1" id="KW-0812">Transmembrane</keyword>
<evidence type="ECO:0000256" key="1">
    <source>
        <dbReference type="SAM" id="Phobius"/>
    </source>
</evidence>
<evidence type="ECO:0000313" key="2">
    <source>
        <dbReference type="EMBL" id="SDR78366.1"/>
    </source>
</evidence>
<protein>
    <submittedName>
        <fullName evidence="2">Uncharacterized protein</fullName>
    </submittedName>
</protein>
<dbReference type="Proteomes" id="UP000198963">
    <property type="component" value="Chromosome I"/>
</dbReference>
<organism evidence="2 3">
    <name type="scientific">Winogradskyella sediminis</name>
    <dbReference type="NCBI Taxonomy" id="1382466"/>
    <lineage>
        <taxon>Bacteria</taxon>
        <taxon>Pseudomonadati</taxon>
        <taxon>Bacteroidota</taxon>
        <taxon>Flavobacteriia</taxon>
        <taxon>Flavobacteriales</taxon>
        <taxon>Flavobacteriaceae</taxon>
        <taxon>Winogradskyella</taxon>
    </lineage>
</organism>
<proteinExistence type="predicted"/>
<dbReference type="AlphaFoldDB" id="A0A1H1LV09"/>
<dbReference type="EMBL" id="LT629774">
    <property type="protein sequence ID" value="SDR78366.1"/>
    <property type="molecule type" value="Genomic_DNA"/>
</dbReference>
<reference evidence="2 3" key="1">
    <citation type="submission" date="2016-10" db="EMBL/GenBank/DDBJ databases">
        <authorList>
            <person name="Varghese N."/>
            <person name="Submissions S."/>
        </authorList>
    </citation>
    <scope>NUCLEOTIDE SEQUENCE [LARGE SCALE GENOMIC DNA]</scope>
    <source>
        <strain evidence="2 3">RHA_55</strain>
    </source>
</reference>
<keyword evidence="1" id="KW-0472">Membrane</keyword>
<keyword evidence="1" id="KW-1133">Transmembrane helix</keyword>
<sequence>MNPDDNAELIIQQKSISKALALIFIPIFLIIVGLTLIRNNSLSFLEKKYRSIHNSYYSGKITNLFLETNSGAQRTIRIDNTWNKEIPFFIYNELNIGDSLFKIAESDFEYYIKTANNDTIIWDVNKFYRTKYLNKLNKK</sequence>
<accession>A0A1H1LV09</accession>
<evidence type="ECO:0000313" key="3">
    <source>
        <dbReference type="Proteomes" id="UP000198963"/>
    </source>
</evidence>
<dbReference type="STRING" id="1249933.SAMN04489797_0111"/>
<dbReference type="RefSeq" id="WP_092443201.1">
    <property type="nucleotide sequence ID" value="NZ_JBLXFM010000004.1"/>
</dbReference>
<keyword evidence="3" id="KW-1185">Reference proteome</keyword>
<feature type="transmembrane region" description="Helical" evidence="1">
    <location>
        <begin position="20"/>
        <end position="37"/>
    </location>
</feature>